<dbReference type="SUPFAM" id="SSF51984">
    <property type="entry name" value="MurCD N-terminal domain"/>
    <property type="match status" value="1"/>
</dbReference>
<dbReference type="SUPFAM" id="SSF53244">
    <property type="entry name" value="MurD-like peptide ligases, peptide-binding domain"/>
    <property type="match status" value="1"/>
</dbReference>
<evidence type="ECO:0000256" key="8">
    <source>
        <dbReference type="ARBA" id="ARBA00023306"/>
    </source>
</evidence>
<keyword evidence="9 10" id="KW-0573">Peptidoglycan synthesis</keyword>
<dbReference type="Gene3D" id="3.40.1190.10">
    <property type="entry name" value="Mur-like, catalytic domain"/>
    <property type="match status" value="1"/>
</dbReference>
<keyword evidence="3 9" id="KW-0963">Cytoplasm</keyword>
<dbReference type="PANTHER" id="PTHR43692">
    <property type="entry name" value="UDP-N-ACETYLMURAMOYLALANINE--D-GLUTAMATE LIGASE"/>
    <property type="match status" value="1"/>
</dbReference>
<dbReference type="InterPro" id="IPR036615">
    <property type="entry name" value="Mur_ligase_C_dom_sf"/>
</dbReference>
<proteinExistence type="inferred from homology"/>
<evidence type="ECO:0000259" key="12">
    <source>
        <dbReference type="Pfam" id="PF08245"/>
    </source>
</evidence>
<evidence type="ECO:0000256" key="2">
    <source>
        <dbReference type="ARBA" id="ARBA00004752"/>
    </source>
</evidence>
<dbReference type="SUPFAM" id="SSF53623">
    <property type="entry name" value="MurD-like peptide ligases, catalytic domain"/>
    <property type="match status" value="1"/>
</dbReference>
<gene>
    <name evidence="9" type="primary">murD</name>
    <name evidence="13" type="ORF">FE697_007680</name>
</gene>
<dbReference type="GO" id="GO:0005524">
    <property type="term" value="F:ATP binding"/>
    <property type="evidence" value="ECO:0007669"/>
    <property type="project" value="UniProtKB-UniRule"/>
</dbReference>
<dbReference type="OrthoDB" id="9809796at2"/>
<keyword evidence="4 9" id="KW-0436">Ligase</keyword>
<dbReference type="RefSeq" id="WP_149768993.1">
    <property type="nucleotide sequence ID" value="NZ_VDFQ02000002.1"/>
</dbReference>
<dbReference type="GO" id="GO:0008764">
    <property type="term" value="F:UDP-N-acetylmuramoylalanine-D-glutamate ligase activity"/>
    <property type="evidence" value="ECO:0007669"/>
    <property type="project" value="UniProtKB-UniRule"/>
</dbReference>
<name>A0A5Q6RZM6_9ACTN</name>
<dbReference type="PANTHER" id="PTHR43692:SF1">
    <property type="entry name" value="UDP-N-ACETYLMURAMOYLALANINE--D-GLUTAMATE LIGASE"/>
    <property type="match status" value="1"/>
</dbReference>
<evidence type="ECO:0000256" key="9">
    <source>
        <dbReference type="HAMAP-Rule" id="MF_00639"/>
    </source>
</evidence>
<evidence type="ECO:0000256" key="6">
    <source>
        <dbReference type="ARBA" id="ARBA00022741"/>
    </source>
</evidence>
<dbReference type="EMBL" id="VDFQ02000002">
    <property type="protein sequence ID" value="KAA1423474.1"/>
    <property type="molecule type" value="Genomic_DNA"/>
</dbReference>
<dbReference type="PROSITE" id="PS01011">
    <property type="entry name" value="FOLYLPOLYGLU_SYNT_1"/>
    <property type="match status" value="1"/>
</dbReference>
<keyword evidence="9 10" id="KW-0133">Cell shape</keyword>
<dbReference type="NCBIfam" id="TIGR01087">
    <property type="entry name" value="murD"/>
    <property type="match status" value="1"/>
</dbReference>
<evidence type="ECO:0000256" key="4">
    <source>
        <dbReference type="ARBA" id="ARBA00022598"/>
    </source>
</evidence>
<keyword evidence="6 9" id="KW-0547">Nucleotide-binding</keyword>
<dbReference type="GO" id="GO:0009252">
    <property type="term" value="P:peptidoglycan biosynthetic process"/>
    <property type="evidence" value="ECO:0007669"/>
    <property type="project" value="UniProtKB-UniRule"/>
</dbReference>
<dbReference type="Pfam" id="PF08245">
    <property type="entry name" value="Mur_ligase_M"/>
    <property type="match status" value="1"/>
</dbReference>
<dbReference type="InterPro" id="IPR004101">
    <property type="entry name" value="Mur_ligase_C"/>
</dbReference>
<evidence type="ECO:0000256" key="10">
    <source>
        <dbReference type="RuleBase" id="RU003664"/>
    </source>
</evidence>
<sequence length="488" mass="50468">MSAPDPGTLGRLDSWEGVHAVVAGLGASGYAAADALMQVGARLTILDDGEGDRLRERAEILEVLGADVRLGAGATAALPDETAVLVPFPGLPPTTPIVAEALARDVPVWSEPELAWRLRAPGAAPWIAVTGTNGKTTTVEMLASILRAAGLRAPAVGNIGVPVTEAVMDPTGYDVLAVELSSFQLHFADRIACEASAVLNVAADHLDWHGGAAGYTADKGRIYEHVERACVYNVADPETERLVREADVAEGARAIGFTLGVPSIGMVGVVDDVLADRAFVPERATSAAELATLGDLAGPAGEPPAPHVVANALAAAALARAHGVAPVAVRDGLRAHEPGAHRIQQIAEIEGVTYVDDSKATNPHAALGSLRAYPSVVWVAGGQAKGTTFDDLVERTRDRLRAVVLVGTDRAVIHEALRRHAPEVPVVEVDAGKDVLMDRVVDAAAGFARAGDTVLLAPGCASLDQFTSYAERGDSFAGAVARHAASRG</sequence>
<dbReference type="GO" id="GO:0004326">
    <property type="term" value="F:tetrahydrofolylpolyglutamate synthase activity"/>
    <property type="evidence" value="ECO:0007669"/>
    <property type="project" value="InterPro"/>
</dbReference>
<reference evidence="13 14" key="1">
    <citation type="submission" date="2019-09" db="EMBL/GenBank/DDBJ databases">
        <title>Mumia zhuanghuii sp. nov. isolated from the intestinal contents of plateau pika (Ochotona curzoniae) in the Qinghai-Tibet plateau of China.</title>
        <authorList>
            <person name="Tian Z."/>
        </authorList>
    </citation>
    <scope>NUCLEOTIDE SEQUENCE [LARGE SCALE GENOMIC DNA]</scope>
    <source>
        <strain evidence="14">350</strain>
    </source>
</reference>
<feature type="binding site" evidence="9">
    <location>
        <begin position="131"/>
        <end position="137"/>
    </location>
    <ligand>
        <name>ATP</name>
        <dbReference type="ChEBI" id="CHEBI:30616"/>
    </ligand>
</feature>
<comment type="function">
    <text evidence="9 10">Cell wall formation. Catalyzes the addition of glutamate to the nucleotide precursor UDP-N-acetylmuramoyl-L-alanine (UMA).</text>
</comment>
<comment type="similarity">
    <text evidence="9">Belongs to the MurCDEF family.</text>
</comment>
<feature type="domain" description="Mur ligase central" evidence="12">
    <location>
        <begin position="129"/>
        <end position="318"/>
    </location>
</feature>
<protein>
    <recommendedName>
        <fullName evidence="9 10">UDP-N-acetylmuramoylalanine--D-glutamate ligase</fullName>
        <ecNumber evidence="9 10">6.3.2.9</ecNumber>
    </recommendedName>
    <alternativeName>
        <fullName evidence="9">D-glutamic acid-adding enzyme</fullName>
    </alternativeName>
    <alternativeName>
        <fullName evidence="9">UDP-N-acetylmuramoyl-L-alanyl-D-glutamate synthetase</fullName>
    </alternativeName>
</protein>
<dbReference type="InterPro" id="IPR013221">
    <property type="entry name" value="Mur_ligase_cen"/>
</dbReference>
<evidence type="ECO:0000256" key="7">
    <source>
        <dbReference type="ARBA" id="ARBA00022840"/>
    </source>
</evidence>
<dbReference type="GO" id="GO:0005737">
    <property type="term" value="C:cytoplasm"/>
    <property type="evidence" value="ECO:0007669"/>
    <property type="project" value="UniProtKB-SubCell"/>
</dbReference>
<keyword evidence="8 9" id="KW-0131">Cell cycle</keyword>
<dbReference type="HAMAP" id="MF_00639">
    <property type="entry name" value="MurD"/>
    <property type="match status" value="1"/>
</dbReference>
<keyword evidence="5 9" id="KW-0132">Cell division</keyword>
<feature type="domain" description="Mur ligase C-terminal" evidence="11">
    <location>
        <begin position="341"/>
        <end position="459"/>
    </location>
</feature>
<dbReference type="InterPro" id="IPR005762">
    <property type="entry name" value="MurD"/>
</dbReference>
<dbReference type="InterPro" id="IPR018109">
    <property type="entry name" value="Folylpolyglutamate_synth_CS"/>
</dbReference>
<evidence type="ECO:0000256" key="5">
    <source>
        <dbReference type="ARBA" id="ARBA00022618"/>
    </source>
</evidence>
<dbReference type="UniPathway" id="UPA00219"/>
<dbReference type="GO" id="GO:0051301">
    <property type="term" value="P:cell division"/>
    <property type="evidence" value="ECO:0007669"/>
    <property type="project" value="UniProtKB-KW"/>
</dbReference>
<comment type="catalytic activity">
    <reaction evidence="9 10">
        <text>UDP-N-acetyl-alpha-D-muramoyl-L-alanine + D-glutamate + ATP = UDP-N-acetyl-alpha-D-muramoyl-L-alanyl-D-glutamate + ADP + phosphate + H(+)</text>
        <dbReference type="Rhea" id="RHEA:16429"/>
        <dbReference type="ChEBI" id="CHEBI:15378"/>
        <dbReference type="ChEBI" id="CHEBI:29986"/>
        <dbReference type="ChEBI" id="CHEBI:30616"/>
        <dbReference type="ChEBI" id="CHEBI:43474"/>
        <dbReference type="ChEBI" id="CHEBI:83898"/>
        <dbReference type="ChEBI" id="CHEBI:83900"/>
        <dbReference type="ChEBI" id="CHEBI:456216"/>
        <dbReference type="EC" id="6.3.2.9"/>
    </reaction>
</comment>
<dbReference type="InterPro" id="IPR036565">
    <property type="entry name" value="Mur-like_cat_sf"/>
</dbReference>
<evidence type="ECO:0000256" key="3">
    <source>
        <dbReference type="ARBA" id="ARBA00022490"/>
    </source>
</evidence>
<accession>A0A5Q6RZM6</accession>
<keyword evidence="9 10" id="KW-0961">Cell wall biogenesis/degradation</keyword>
<evidence type="ECO:0000313" key="13">
    <source>
        <dbReference type="EMBL" id="KAA1423474.1"/>
    </source>
</evidence>
<dbReference type="AlphaFoldDB" id="A0A5Q6RZM6"/>
<evidence type="ECO:0000259" key="11">
    <source>
        <dbReference type="Pfam" id="PF02875"/>
    </source>
</evidence>
<dbReference type="GO" id="GO:0071555">
    <property type="term" value="P:cell wall organization"/>
    <property type="evidence" value="ECO:0007669"/>
    <property type="project" value="UniProtKB-KW"/>
</dbReference>
<dbReference type="Pfam" id="PF02875">
    <property type="entry name" value="Mur_ligase_C"/>
    <property type="match status" value="1"/>
</dbReference>
<dbReference type="Gene3D" id="3.40.50.720">
    <property type="entry name" value="NAD(P)-binding Rossmann-like Domain"/>
    <property type="match status" value="1"/>
</dbReference>
<evidence type="ECO:0000256" key="1">
    <source>
        <dbReference type="ARBA" id="ARBA00004496"/>
    </source>
</evidence>
<comment type="pathway">
    <text evidence="2 9 10">Cell wall biogenesis; peptidoglycan biosynthesis.</text>
</comment>
<dbReference type="GO" id="GO:0008360">
    <property type="term" value="P:regulation of cell shape"/>
    <property type="evidence" value="ECO:0007669"/>
    <property type="project" value="UniProtKB-KW"/>
</dbReference>
<organism evidence="13 14">
    <name type="scientific">Mumia zhuanghuii</name>
    <dbReference type="NCBI Taxonomy" id="2585211"/>
    <lineage>
        <taxon>Bacteria</taxon>
        <taxon>Bacillati</taxon>
        <taxon>Actinomycetota</taxon>
        <taxon>Actinomycetes</taxon>
        <taxon>Propionibacteriales</taxon>
        <taxon>Nocardioidaceae</taxon>
        <taxon>Mumia</taxon>
    </lineage>
</organism>
<comment type="subcellular location">
    <subcellularLocation>
        <location evidence="1 9 10">Cytoplasm</location>
    </subcellularLocation>
</comment>
<dbReference type="Gene3D" id="3.90.190.20">
    <property type="entry name" value="Mur ligase, C-terminal domain"/>
    <property type="match status" value="1"/>
</dbReference>
<dbReference type="EC" id="6.3.2.9" evidence="9 10"/>
<comment type="caution">
    <text evidence="13">The sequence shown here is derived from an EMBL/GenBank/DDBJ whole genome shotgun (WGS) entry which is preliminary data.</text>
</comment>
<evidence type="ECO:0000313" key="14">
    <source>
        <dbReference type="Proteomes" id="UP000307768"/>
    </source>
</evidence>
<dbReference type="Proteomes" id="UP000307768">
    <property type="component" value="Unassembled WGS sequence"/>
</dbReference>
<keyword evidence="7 9" id="KW-0067">ATP-binding</keyword>